<accession>A0A2S9YH15</accession>
<dbReference type="Pfam" id="PF13646">
    <property type="entry name" value="HEAT_2"/>
    <property type="match status" value="3"/>
</dbReference>
<dbReference type="AlphaFoldDB" id="A0A2S9YH15"/>
<dbReference type="SUPFAM" id="SSF48371">
    <property type="entry name" value="ARM repeat"/>
    <property type="match status" value="1"/>
</dbReference>
<evidence type="ECO:0000313" key="2">
    <source>
        <dbReference type="EMBL" id="PRQ04397.1"/>
    </source>
</evidence>
<evidence type="ECO:0000313" key="3">
    <source>
        <dbReference type="Proteomes" id="UP000237968"/>
    </source>
</evidence>
<dbReference type="InterPro" id="IPR016024">
    <property type="entry name" value="ARM-type_fold"/>
</dbReference>
<reference evidence="2 3" key="1">
    <citation type="submission" date="2018-03" db="EMBL/GenBank/DDBJ databases">
        <title>Draft Genome Sequences of the Obligatory Marine Myxobacteria Enhygromyxa salina SWB005.</title>
        <authorList>
            <person name="Poehlein A."/>
            <person name="Moghaddam J.A."/>
            <person name="Harms H."/>
            <person name="Alanjari M."/>
            <person name="Koenig G.M."/>
            <person name="Daniel R."/>
            <person name="Schaeberle T.F."/>
        </authorList>
    </citation>
    <scope>NUCLEOTIDE SEQUENCE [LARGE SCALE GENOMIC DNA]</scope>
    <source>
        <strain evidence="2 3">SWB005</strain>
    </source>
</reference>
<protein>
    <submittedName>
        <fullName evidence="2">HEAT repeat protein</fullName>
    </submittedName>
</protein>
<dbReference type="EMBL" id="PVNK01000041">
    <property type="protein sequence ID" value="PRQ04397.1"/>
    <property type="molecule type" value="Genomic_DNA"/>
</dbReference>
<dbReference type="PANTHER" id="PTHR12697">
    <property type="entry name" value="PBS LYASE HEAT-LIKE PROTEIN"/>
    <property type="match status" value="1"/>
</dbReference>
<dbReference type="GO" id="GO:0016491">
    <property type="term" value="F:oxidoreductase activity"/>
    <property type="evidence" value="ECO:0007669"/>
    <property type="project" value="TreeGrafter"/>
</dbReference>
<organism evidence="2 3">
    <name type="scientific">Enhygromyxa salina</name>
    <dbReference type="NCBI Taxonomy" id="215803"/>
    <lineage>
        <taxon>Bacteria</taxon>
        <taxon>Pseudomonadati</taxon>
        <taxon>Myxococcota</taxon>
        <taxon>Polyangia</taxon>
        <taxon>Nannocystales</taxon>
        <taxon>Nannocystaceae</taxon>
        <taxon>Enhygromyxa</taxon>
    </lineage>
</organism>
<name>A0A2S9YH15_9BACT</name>
<gene>
    <name evidence="2" type="ORF">ENSA5_08000</name>
</gene>
<sequence length="728" mass="76856">MSASGGTKVTGRGGAGLPPRLLDCIRRFGDEGWRERKQAVEEVLMVLATEQPDGPTFAALIDTLIDGVIDPLASAIYEGREHETKVVAGGGVSARAACQDVLIQLGRASLPKVLQRLDPDDTRSSGTRLMVDMIGQIGGESEIPILTKFLRDAEADENLRASAAAALGEIGGPTAIAALEELLGDDSEMLQLYALDALRAASAAVPVERLAPLLEHAVTRKGAAALLGVTASVEAVELLLPLLGDDMRGVRAAAIEGIARLRVALAERDLANVVDDAVAVIDDETKIKVRELIGHRERDVSIAAIALAGLAKDAGAVAAVLPRMEDPMVYERALALVERLGTAANDALVEVLDSLEVASREALYRLIGALPGEVDQRLINLLLEGLEDPLETVAAAACDALRRVGGRSAMAPLYRGCGREGPVGEHAAEALAEVAERRSAERRGRGHDELLLLIGGSWPHAGALARNLCRVVGRLGLIEFVPPLVSMLGSSDVGVRVAAALALGSIAGDHEGVGALCFSLADEDPQVRAAACRSLGQLADAQSVHPLLAATSDPIALVRAAAVQALVSIDNPISLARMREIILDDSSTNVVVHAIAGLGRSNQNQDLTLLMSLCASQDHEVVKAAARALKYYPAHRATAALLGLLSHERWDVRWAAAEVLSERGDVTALGPLQRARKLEQDALVRQILGQAIDRLRELEAERTETSGRNPSRNLGRNPGRNPEDKPKA</sequence>
<dbReference type="Proteomes" id="UP000237968">
    <property type="component" value="Unassembled WGS sequence"/>
</dbReference>
<dbReference type="PANTHER" id="PTHR12697:SF5">
    <property type="entry name" value="DEOXYHYPUSINE HYDROXYLASE"/>
    <property type="match status" value="1"/>
</dbReference>
<keyword evidence="3" id="KW-1185">Reference proteome</keyword>
<comment type="caution">
    <text evidence="2">The sequence shown here is derived from an EMBL/GenBank/DDBJ whole genome shotgun (WGS) entry which is preliminary data.</text>
</comment>
<evidence type="ECO:0000256" key="1">
    <source>
        <dbReference type="SAM" id="MobiDB-lite"/>
    </source>
</evidence>
<dbReference type="Gene3D" id="1.25.10.10">
    <property type="entry name" value="Leucine-rich Repeat Variant"/>
    <property type="match status" value="5"/>
</dbReference>
<dbReference type="SMART" id="SM00567">
    <property type="entry name" value="EZ_HEAT"/>
    <property type="match status" value="8"/>
</dbReference>
<feature type="region of interest" description="Disordered" evidence="1">
    <location>
        <begin position="699"/>
        <end position="728"/>
    </location>
</feature>
<dbReference type="InterPro" id="IPR004155">
    <property type="entry name" value="PBS_lyase_HEAT"/>
</dbReference>
<dbReference type="InterPro" id="IPR011989">
    <property type="entry name" value="ARM-like"/>
</dbReference>
<proteinExistence type="predicted"/>